<dbReference type="GO" id="GO:0005762">
    <property type="term" value="C:mitochondrial large ribosomal subunit"/>
    <property type="evidence" value="ECO:0007669"/>
    <property type="project" value="TreeGrafter"/>
</dbReference>
<evidence type="ECO:0000313" key="10">
    <source>
        <dbReference type="Proteomes" id="UP000095300"/>
    </source>
</evidence>
<evidence type="ECO:0000313" key="9">
    <source>
        <dbReference type="EnsemblMetazoa" id="SCAU001826-PA"/>
    </source>
</evidence>
<gene>
    <name evidence="9" type="primary">106091227</name>
</gene>
<dbReference type="STRING" id="35570.A0A1I8NTB3"/>
<keyword evidence="5" id="KW-0687">Ribonucleoprotein</keyword>
<keyword evidence="4" id="KW-0496">Mitochondrion</keyword>
<name>A0A1I8NTB3_STOCA</name>
<dbReference type="AlphaFoldDB" id="A0A1I8NTB3"/>
<dbReference type="Gene3D" id="3.30.780.10">
    <property type="entry name" value="SUI1-like domain"/>
    <property type="match status" value="1"/>
</dbReference>
<dbReference type="InterPro" id="IPR007740">
    <property type="entry name" value="Ribosomal_mL49"/>
</dbReference>
<accession>A0A1I8NTB3</accession>
<evidence type="ECO:0000256" key="1">
    <source>
        <dbReference type="ARBA" id="ARBA00004173"/>
    </source>
</evidence>
<dbReference type="EnsemblMetazoa" id="SCAU001826-RA">
    <property type="protein sequence ID" value="SCAU001826-PA"/>
    <property type="gene ID" value="SCAU001826"/>
</dbReference>
<dbReference type="GO" id="GO:0003735">
    <property type="term" value="F:structural constituent of ribosome"/>
    <property type="evidence" value="ECO:0007669"/>
    <property type="project" value="InterPro"/>
</dbReference>
<organism evidence="9 10">
    <name type="scientific">Stomoxys calcitrans</name>
    <name type="common">Stable fly</name>
    <name type="synonym">Conops calcitrans</name>
    <dbReference type="NCBI Taxonomy" id="35570"/>
    <lineage>
        <taxon>Eukaryota</taxon>
        <taxon>Metazoa</taxon>
        <taxon>Ecdysozoa</taxon>
        <taxon>Arthropoda</taxon>
        <taxon>Hexapoda</taxon>
        <taxon>Insecta</taxon>
        <taxon>Pterygota</taxon>
        <taxon>Neoptera</taxon>
        <taxon>Endopterygota</taxon>
        <taxon>Diptera</taxon>
        <taxon>Brachycera</taxon>
        <taxon>Muscomorpha</taxon>
        <taxon>Muscoidea</taxon>
        <taxon>Muscidae</taxon>
        <taxon>Stomoxys</taxon>
    </lineage>
</organism>
<dbReference type="GO" id="GO:0003743">
    <property type="term" value="F:translation initiation factor activity"/>
    <property type="evidence" value="ECO:0007669"/>
    <property type="project" value="InterPro"/>
</dbReference>
<dbReference type="InterPro" id="IPR001950">
    <property type="entry name" value="SUI1"/>
</dbReference>
<dbReference type="PANTHER" id="PTHR13477:SF0">
    <property type="entry name" value="LARGE RIBOSOMAL SUBUNIT PROTEIN ML49"/>
    <property type="match status" value="1"/>
</dbReference>
<dbReference type="PANTHER" id="PTHR13477">
    <property type="entry name" value="MITOCHONDRIAL 39S RIBOSOMAL PROTEIN L49"/>
    <property type="match status" value="1"/>
</dbReference>
<dbReference type="FunFam" id="3.30.780.10:FF:000009">
    <property type="entry name" value="39S ribosomal protein L49, mitochondrial"/>
    <property type="match status" value="1"/>
</dbReference>
<evidence type="ECO:0000256" key="2">
    <source>
        <dbReference type="ARBA" id="ARBA00005677"/>
    </source>
</evidence>
<protein>
    <recommendedName>
        <fullName evidence="6">Large ribosomal subunit protein mL49</fullName>
    </recommendedName>
    <alternativeName>
        <fullName evidence="7">39S ribosomal protein L49, mitochondrial</fullName>
    </alternativeName>
</protein>
<keyword evidence="3" id="KW-0689">Ribosomal protein</keyword>
<evidence type="ECO:0000256" key="6">
    <source>
        <dbReference type="ARBA" id="ARBA00035191"/>
    </source>
</evidence>
<evidence type="ECO:0000256" key="5">
    <source>
        <dbReference type="ARBA" id="ARBA00023274"/>
    </source>
</evidence>
<dbReference type="Proteomes" id="UP000095300">
    <property type="component" value="Unassembled WGS sequence"/>
</dbReference>
<sequence length="175" mass="20399">MALLQKLLKEISTRSLRLPVSARYSSYLSSDQVQSIDQYPEVEILKNPPEWKYVERLLPKPVVPKVVHKAEYPSGWKPPAFTVADIDKLEYFVARSRNHMVPVYLETTFRGQRRVTVVRHVQGNLWQLEKEIREIVEKARNGRKCATRVNEMSGQVRVHGDYVDIVREHLKAKGY</sequence>
<comment type="subcellular location">
    <subcellularLocation>
        <location evidence="1">Mitochondrion</location>
    </subcellularLocation>
</comment>
<dbReference type="Pfam" id="PF05046">
    <property type="entry name" value="Img2"/>
    <property type="match status" value="1"/>
</dbReference>
<dbReference type="VEuPathDB" id="VectorBase:SCAU001826"/>
<evidence type="ECO:0000256" key="7">
    <source>
        <dbReference type="ARBA" id="ARBA00035545"/>
    </source>
</evidence>
<proteinExistence type="inferred from homology"/>
<dbReference type="PROSITE" id="PS50296">
    <property type="entry name" value="SUI1"/>
    <property type="match status" value="1"/>
</dbReference>
<comment type="similarity">
    <text evidence="2">Belongs to the mitochondrion-specific ribosomal protein mL49 family.</text>
</comment>
<feature type="domain" description="SUI1" evidence="8">
    <location>
        <begin position="110"/>
        <end position="174"/>
    </location>
</feature>
<keyword evidence="10" id="KW-1185">Reference proteome</keyword>
<evidence type="ECO:0000256" key="3">
    <source>
        <dbReference type="ARBA" id="ARBA00022980"/>
    </source>
</evidence>
<evidence type="ECO:0000259" key="8">
    <source>
        <dbReference type="PROSITE" id="PS50296"/>
    </source>
</evidence>
<reference evidence="9" key="1">
    <citation type="submission" date="2020-05" db="UniProtKB">
        <authorList>
            <consortium name="EnsemblMetazoa"/>
        </authorList>
    </citation>
    <scope>IDENTIFICATION</scope>
    <source>
        <strain evidence="9">USDA</strain>
    </source>
</reference>
<evidence type="ECO:0000256" key="4">
    <source>
        <dbReference type="ARBA" id="ARBA00023128"/>
    </source>
</evidence>